<dbReference type="AlphaFoldDB" id="A0A8H6FFT1"/>
<evidence type="ECO:0000256" key="1">
    <source>
        <dbReference type="ARBA" id="ARBA00022741"/>
    </source>
</evidence>
<dbReference type="GO" id="GO:0005524">
    <property type="term" value="F:ATP binding"/>
    <property type="evidence" value="ECO:0007669"/>
    <property type="project" value="UniProtKB-KW"/>
</dbReference>
<evidence type="ECO:0008006" key="5">
    <source>
        <dbReference type="Google" id="ProtNLM"/>
    </source>
</evidence>
<dbReference type="InterPro" id="IPR013126">
    <property type="entry name" value="Hsp_70_fam"/>
</dbReference>
<dbReference type="Gene3D" id="3.30.420.40">
    <property type="match status" value="2"/>
</dbReference>
<dbReference type="EMBL" id="JACCJB010000006">
    <property type="protein sequence ID" value="KAF6226263.1"/>
    <property type="molecule type" value="Genomic_DNA"/>
</dbReference>
<dbReference type="Proteomes" id="UP000593566">
    <property type="component" value="Unassembled WGS sequence"/>
</dbReference>
<keyword evidence="4" id="KW-1185">Reference proteome</keyword>
<sequence>MATSELPGFFSSLALDGPSNDRTIVVAVDFGTTYSGLAWSQTRRPDIQTTITQWPVAGSQGLEGRTSEKVPTEIRYNGKEYQWGFQISDELPRHQWFKLDLDTTSRSGISDLARRFPARAALPPGYNTDVKKLVTDYLTALRQHTDTFLKLKLPEAALRSTAIEYIITTPAVWSPAAQAATRECAEKAGMGRGDLLQIISEPEAAATYALDALNPHDVKVGDTFVLCDAGGGTVDLISYTVSGLAPSLKVDEAAGGNGGLCGSTYLNRIFEQFLIAKFGQNEGWDDDVIEEASKRFEELIKRRFTGDVSESFQIPVPGLVDNSQQGVKRGKFSLSGSEIVQIFSPVLDEVIALVIGQIKSTKREVKAVLLVGGFGESAYLRKSLRQAVGSKVEILVPPNSWTAVVRGALMKGLAKAAPRLERVKVLSRSARKHYGSESHMTFNASLGHLESHKAWDPYAAEHENLAMHWYIKKVSSIALADSSILRLVQGDPVKEDKPARFKYYTTSLVSDGPPSQLNSGIFVCEDPQEKGAPVYRNDGVKELVRLTTDLSCIPELTIDRSVGKDGKKYYRCDYCIEMTSYSASTKYEMVFKGIHYSSVEAEYV</sequence>
<dbReference type="GeneID" id="59337524"/>
<protein>
    <recommendedName>
        <fullName evidence="5">Actin-like ATPase domain-containing protein</fullName>
    </recommendedName>
</protein>
<dbReference type="Gene3D" id="3.90.640.10">
    <property type="entry name" value="Actin, Chain A, domain 4"/>
    <property type="match status" value="1"/>
</dbReference>
<proteinExistence type="predicted"/>
<keyword evidence="1" id="KW-0547">Nucleotide-binding</keyword>
<accession>A0A8H6FFT1</accession>
<dbReference type="PRINTS" id="PR00301">
    <property type="entry name" value="HEATSHOCK70"/>
</dbReference>
<evidence type="ECO:0000256" key="2">
    <source>
        <dbReference type="ARBA" id="ARBA00022840"/>
    </source>
</evidence>
<reference evidence="3 4" key="1">
    <citation type="journal article" date="2020" name="Genomics">
        <title>Complete, high-quality genomes from long-read metagenomic sequencing of two wolf lichen thalli reveals enigmatic genome architecture.</title>
        <authorList>
            <person name="McKenzie S.K."/>
            <person name="Walston R.F."/>
            <person name="Allen J.L."/>
        </authorList>
    </citation>
    <scope>NUCLEOTIDE SEQUENCE [LARGE SCALE GENOMIC DNA]</scope>
    <source>
        <strain evidence="3">WasteWater1</strain>
    </source>
</reference>
<dbReference type="GO" id="GO:0140662">
    <property type="term" value="F:ATP-dependent protein folding chaperone"/>
    <property type="evidence" value="ECO:0007669"/>
    <property type="project" value="InterPro"/>
</dbReference>
<dbReference type="RefSeq" id="XP_037154816.1">
    <property type="nucleotide sequence ID" value="XM_037299990.1"/>
</dbReference>
<name>A0A8H6FFT1_9LECA</name>
<keyword evidence="2" id="KW-0067">ATP-binding</keyword>
<organism evidence="3 4">
    <name type="scientific">Letharia lupina</name>
    <dbReference type="NCBI Taxonomy" id="560253"/>
    <lineage>
        <taxon>Eukaryota</taxon>
        <taxon>Fungi</taxon>
        <taxon>Dikarya</taxon>
        <taxon>Ascomycota</taxon>
        <taxon>Pezizomycotina</taxon>
        <taxon>Lecanoromycetes</taxon>
        <taxon>OSLEUM clade</taxon>
        <taxon>Lecanoromycetidae</taxon>
        <taxon>Lecanorales</taxon>
        <taxon>Lecanorineae</taxon>
        <taxon>Parmeliaceae</taxon>
        <taxon>Letharia</taxon>
    </lineage>
</organism>
<comment type="caution">
    <text evidence="3">The sequence shown here is derived from an EMBL/GenBank/DDBJ whole genome shotgun (WGS) entry which is preliminary data.</text>
</comment>
<evidence type="ECO:0000313" key="3">
    <source>
        <dbReference type="EMBL" id="KAF6226263.1"/>
    </source>
</evidence>
<dbReference type="PANTHER" id="PTHR14187">
    <property type="entry name" value="ALPHA KINASE/ELONGATION FACTOR 2 KINASE"/>
    <property type="match status" value="1"/>
</dbReference>
<dbReference type="PANTHER" id="PTHR14187:SF82">
    <property type="entry name" value="FAMILY CHAPERONE, PUTATIVE (AFU_ORTHOLOGUE AFUA_7G08575)-RELATED"/>
    <property type="match status" value="1"/>
</dbReference>
<dbReference type="InterPro" id="IPR043129">
    <property type="entry name" value="ATPase_NBD"/>
</dbReference>
<dbReference type="Pfam" id="PF00012">
    <property type="entry name" value="HSP70"/>
    <property type="match status" value="1"/>
</dbReference>
<gene>
    <name evidence="3" type="ORF">HO133_009129</name>
</gene>
<evidence type="ECO:0000313" key="4">
    <source>
        <dbReference type="Proteomes" id="UP000593566"/>
    </source>
</evidence>
<dbReference type="CDD" id="cd10170">
    <property type="entry name" value="ASKHA_NBD_HSP70"/>
    <property type="match status" value="1"/>
</dbReference>
<dbReference type="SUPFAM" id="SSF53067">
    <property type="entry name" value="Actin-like ATPase domain"/>
    <property type="match status" value="2"/>
</dbReference>